<dbReference type="Gene3D" id="2.60.120.560">
    <property type="entry name" value="Exo-inulinase, domain 1"/>
    <property type="match status" value="1"/>
</dbReference>
<reference evidence="7" key="1">
    <citation type="journal article" date="2013" name="Genome Announc.">
        <title>Draft Genome Sequence of Streptomyces bottropensis ATCC 25435, a Bottromycin-Producing Actinomycete.</title>
        <authorList>
            <person name="Zhang H."/>
            <person name="Zhou W."/>
            <person name="Zhuang Y."/>
            <person name="Liang X."/>
            <person name="Liu T."/>
        </authorList>
    </citation>
    <scope>NUCLEOTIDE SEQUENCE [LARGE SCALE GENOMIC DNA]</scope>
    <source>
        <strain evidence="7">ATCC 25435</strain>
    </source>
</reference>
<evidence type="ECO:0000313" key="7">
    <source>
        <dbReference type="Proteomes" id="UP000030760"/>
    </source>
</evidence>
<evidence type="ECO:0000313" key="6">
    <source>
        <dbReference type="EMBL" id="EMF52932.1"/>
    </source>
</evidence>
<dbReference type="Pfam" id="PF00251">
    <property type="entry name" value="Glyco_hydro_32N"/>
    <property type="match status" value="1"/>
</dbReference>
<dbReference type="Gene3D" id="2.115.10.20">
    <property type="entry name" value="Glycosyl hydrolase domain, family 43"/>
    <property type="match status" value="1"/>
</dbReference>
<feature type="region of interest" description="Disordered" evidence="4">
    <location>
        <begin position="42"/>
        <end position="63"/>
    </location>
</feature>
<name>M3D9H6_9ACTN</name>
<keyword evidence="3" id="KW-0326">Glycosidase</keyword>
<dbReference type="InterPro" id="IPR023296">
    <property type="entry name" value="Glyco_hydro_beta-prop_sf"/>
</dbReference>
<feature type="compositionally biased region" description="Pro residues" evidence="4">
    <location>
        <begin position="259"/>
        <end position="268"/>
    </location>
</feature>
<feature type="compositionally biased region" description="Basic and acidic residues" evidence="4">
    <location>
        <begin position="222"/>
        <end position="237"/>
    </location>
</feature>
<organism evidence="6 7">
    <name type="scientific">Streptomyces bottropensis ATCC 25435</name>
    <dbReference type="NCBI Taxonomy" id="1054862"/>
    <lineage>
        <taxon>Bacteria</taxon>
        <taxon>Bacillati</taxon>
        <taxon>Actinomycetota</taxon>
        <taxon>Actinomycetes</taxon>
        <taxon>Kitasatosporales</taxon>
        <taxon>Streptomycetaceae</taxon>
        <taxon>Streptomyces</taxon>
    </lineage>
</organism>
<accession>M3D9H6</accession>
<evidence type="ECO:0000256" key="1">
    <source>
        <dbReference type="ARBA" id="ARBA00009902"/>
    </source>
</evidence>
<proteinExistence type="inferred from homology"/>
<dbReference type="SUPFAM" id="SSF75005">
    <property type="entry name" value="Arabinanase/levansucrase/invertase"/>
    <property type="match status" value="1"/>
</dbReference>
<evidence type="ECO:0000256" key="4">
    <source>
        <dbReference type="SAM" id="MobiDB-lite"/>
    </source>
</evidence>
<evidence type="ECO:0000256" key="2">
    <source>
        <dbReference type="ARBA" id="ARBA00022801"/>
    </source>
</evidence>
<dbReference type="GO" id="GO:0016798">
    <property type="term" value="F:hydrolase activity, acting on glycosyl bonds"/>
    <property type="evidence" value="ECO:0007669"/>
    <property type="project" value="UniProtKB-KW"/>
</dbReference>
<dbReference type="EMBL" id="KB405094">
    <property type="protein sequence ID" value="EMF52932.1"/>
    <property type="molecule type" value="Genomic_DNA"/>
</dbReference>
<feature type="compositionally biased region" description="Basic residues" evidence="4">
    <location>
        <begin position="170"/>
        <end position="189"/>
    </location>
</feature>
<keyword evidence="2" id="KW-0378">Hydrolase</keyword>
<comment type="similarity">
    <text evidence="1">Belongs to the glycosyl hydrolase 32 family.</text>
</comment>
<gene>
    <name evidence="6" type="ORF">SBD_6008</name>
</gene>
<evidence type="ECO:0000256" key="3">
    <source>
        <dbReference type="ARBA" id="ARBA00023295"/>
    </source>
</evidence>
<feature type="region of interest" description="Disordered" evidence="4">
    <location>
        <begin position="131"/>
        <end position="276"/>
    </location>
</feature>
<evidence type="ECO:0000259" key="5">
    <source>
        <dbReference type="Pfam" id="PF00251"/>
    </source>
</evidence>
<feature type="domain" description="Glycosyl hydrolase family 32 N-terminal" evidence="5">
    <location>
        <begin position="67"/>
        <end position="115"/>
    </location>
</feature>
<dbReference type="InterPro" id="IPR013148">
    <property type="entry name" value="Glyco_hydro_32_N"/>
</dbReference>
<dbReference type="Proteomes" id="UP000030760">
    <property type="component" value="Unassembled WGS sequence"/>
</dbReference>
<dbReference type="AlphaFoldDB" id="M3D9H6"/>
<protein>
    <submittedName>
        <fullName evidence="6">Levanase</fullName>
    </submittedName>
</protein>
<feature type="compositionally biased region" description="Low complexity" evidence="4">
    <location>
        <begin position="191"/>
        <end position="200"/>
    </location>
</feature>
<sequence>MSGVVSFENTVAADLATGRYEARLKAGRDRVVLLDRSSGTRLASAPGQLHGGSAPAVRNPGGPDAGWTFRDPKVIRDEAHDQWLMVVSGGDHIRFLASTDLLTWTQGSSFGYGDEDMVKWALTLGTGPYAPRTARPPSTSPATGTAPFFVGRGVRRGRPGGGDQPDPPHPRRRRHVLLRRGRHRPHRVAKGAPPGQRLPPGGQGEATPDRPDRRRLPLGPRQADDHPRRPLVDEQRGPRRKLRQGLQRDNNPHGAGPGPHHPGTPGRPPPRHRRRPLPPLARLLRRVFLDGTLIIDVTDTTYTNGHVSLNVFGGRAAYQDTYAREL</sequence>
<feature type="compositionally biased region" description="Low complexity" evidence="4">
    <location>
        <begin position="131"/>
        <end position="152"/>
    </location>
</feature>